<protein>
    <recommendedName>
        <fullName evidence="4">Cytochrome C oxidase Cbb3</fullName>
    </recommendedName>
</protein>
<dbReference type="OrthoDB" id="7173870at2"/>
<keyword evidence="1" id="KW-0472">Membrane</keyword>
<organism evidence="2 3">
    <name type="scientific">Haematospirillum jordaniae</name>
    <dbReference type="NCBI Taxonomy" id="1549855"/>
    <lineage>
        <taxon>Bacteria</taxon>
        <taxon>Pseudomonadati</taxon>
        <taxon>Pseudomonadota</taxon>
        <taxon>Alphaproteobacteria</taxon>
        <taxon>Rhodospirillales</taxon>
        <taxon>Novispirillaceae</taxon>
        <taxon>Haematospirillum</taxon>
    </lineage>
</organism>
<evidence type="ECO:0000313" key="2">
    <source>
        <dbReference type="EMBL" id="AMW34678.1"/>
    </source>
</evidence>
<evidence type="ECO:0000256" key="1">
    <source>
        <dbReference type="SAM" id="Phobius"/>
    </source>
</evidence>
<dbReference type="Proteomes" id="UP000076066">
    <property type="component" value="Chromosome"/>
</dbReference>
<keyword evidence="1" id="KW-1133">Transmembrane helix</keyword>
<feature type="transmembrane region" description="Helical" evidence="1">
    <location>
        <begin position="14"/>
        <end position="32"/>
    </location>
</feature>
<dbReference type="RefSeq" id="WP_066134330.1">
    <property type="nucleotide sequence ID" value="NZ_CP014525.1"/>
</dbReference>
<accession>A0A143DEX8</accession>
<proteinExistence type="predicted"/>
<name>A0A143DEX8_9PROT</name>
<dbReference type="CDD" id="cd01324">
    <property type="entry name" value="cbb3_Oxidase_CcoQ"/>
    <property type="match status" value="1"/>
</dbReference>
<dbReference type="InterPro" id="IPR008621">
    <property type="entry name" value="Cbb3-typ_cyt_oxidase_comp"/>
</dbReference>
<dbReference type="Pfam" id="PF05545">
    <property type="entry name" value="FixQ"/>
    <property type="match status" value="1"/>
</dbReference>
<keyword evidence="1" id="KW-0812">Transmembrane</keyword>
<dbReference type="EMBL" id="CP014525">
    <property type="protein sequence ID" value="AMW34678.1"/>
    <property type="molecule type" value="Genomic_DNA"/>
</dbReference>
<dbReference type="AlphaFoldDB" id="A0A143DEX8"/>
<reference evidence="2 3" key="1">
    <citation type="submission" date="2016-02" db="EMBL/GenBank/DDBJ databases">
        <title>Complete Genome of H5569, the type strain of the newly described species Haematospirillium jordaniae.</title>
        <authorList>
            <person name="Nicholson A.C."/>
            <person name="Humrighouse B.W."/>
            <person name="Loparov V."/>
            <person name="McQuiston J.R."/>
        </authorList>
    </citation>
    <scope>NUCLEOTIDE SEQUENCE [LARGE SCALE GENOMIC DNA]</scope>
    <source>
        <strain evidence="2 3">H5569</strain>
    </source>
</reference>
<evidence type="ECO:0008006" key="4">
    <source>
        <dbReference type="Google" id="ProtNLM"/>
    </source>
</evidence>
<sequence>METLQDIADFARQFWGVWLMVFFMGIVAYAYWPRNRDRFDSNAMIPLRDDEDKEWTNGGRP</sequence>
<dbReference type="KEGG" id="hjo:AY555_05230"/>
<keyword evidence="3" id="KW-1185">Reference proteome</keyword>
<evidence type="ECO:0000313" key="3">
    <source>
        <dbReference type="Proteomes" id="UP000076066"/>
    </source>
</evidence>
<dbReference type="GeneID" id="53316554"/>
<gene>
    <name evidence="2" type="ORF">AY555_05230</name>
</gene>
<dbReference type="STRING" id="1549855.AY555_05230"/>